<dbReference type="SUPFAM" id="SSF143422">
    <property type="entry name" value="Transposase IS200-like"/>
    <property type="match status" value="1"/>
</dbReference>
<proteinExistence type="predicted"/>
<sequence length="214" mass="25706">MPSRVVPFVNNEYYHIFNRGVAKMPIFNNVFDYKHFISTLLYYQVDGPKPRFSFFRKKPIALENNIKIVDIICYCLMPNHFHFLLRQKRENGITEFVSKLSNSYTRYFNVKNERVGPLFQGEFKSVHVGSNEQLLHLSRYIHLNPLIGYVVKELKEYKWSSYLEYLGLAKEICFKDEVLEQFKSAKNYERFVLDQVDYARRLDFIKHQVIDYEQ</sequence>
<dbReference type="AlphaFoldDB" id="A0A1G2FCA5"/>
<evidence type="ECO:0000313" key="3">
    <source>
        <dbReference type="Proteomes" id="UP000176974"/>
    </source>
</evidence>
<gene>
    <name evidence="2" type="ORF">A2815_03015</name>
</gene>
<dbReference type="SMART" id="SM01321">
    <property type="entry name" value="Y1_Tnp"/>
    <property type="match status" value="1"/>
</dbReference>
<evidence type="ECO:0000259" key="1">
    <source>
        <dbReference type="SMART" id="SM01321"/>
    </source>
</evidence>
<dbReference type="PANTHER" id="PTHR34322">
    <property type="entry name" value="TRANSPOSASE, Y1_TNP DOMAIN-CONTAINING"/>
    <property type="match status" value="1"/>
</dbReference>
<dbReference type="EMBL" id="MHMY01000008">
    <property type="protein sequence ID" value="OGZ35699.1"/>
    <property type="molecule type" value="Genomic_DNA"/>
</dbReference>
<organism evidence="2 3">
    <name type="scientific">Candidatus Portnoybacteria bacterium RIFCSPHIGHO2_01_FULL_40_12b</name>
    <dbReference type="NCBI Taxonomy" id="1801994"/>
    <lineage>
        <taxon>Bacteria</taxon>
        <taxon>Candidatus Portnoyibacteriota</taxon>
    </lineage>
</organism>
<feature type="domain" description="Transposase IS200-like" evidence="1">
    <location>
        <begin position="9"/>
        <end position="144"/>
    </location>
</feature>
<dbReference type="InterPro" id="IPR002686">
    <property type="entry name" value="Transposase_17"/>
</dbReference>
<evidence type="ECO:0000313" key="2">
    <source>
        <dbReference type="EMBL" id="OGZ35699.1"/>
    </source>
</evidence>
<dbReference type="Proteomes" id="UP000176974">
    <property type="component" value="Unassembled WGS sequence"/>
</dbReference>
<comment type="caution">
    <text evidence="2">The sequence shown here is derived from an EMBL/GenBank/DDBJ whole genome shotgun (WGS) entry which is preliminary data.</text>
</comment>
<dbReference type="GO" id="GO:0003677">
    <property type="term" value="F:DNA binding"/>
    <property type="evidence" value="ECO:0007669"/>
    <property type="project" value="InterPro"/>
</dbReference>
<dbReference type="InterPro" id="IPR036515">
    <property type="entry name" value="Transposase_17_sf"/>
</dbReference>
<dbReference type="GO" id="GO:0004803">
    <property type="term" value="F:transposase activity"/>
    <property type="evidence" value="ECO:0007669"/>
    <property type="project" value="InterPro"/>
</dbReference>
<dbReference type="GO" id="GO:0006313">
    <property type="term" value="P:DNA transposition"/>
    <property type="evidence" value="ECO:0007669"/>
    <property type="project" value="InterPro"/>
</dbReference>
<protein>
    <recommendedName>
        <fullName evidence="1">Transposase IS200-like domain-containing protein</fullName>
    </recommendedName>
</protein>
<accession>A0A1G2FCA5</accession>
<name>A0A1G2FCA5_9BACT</name>
<dbReference type="Gene3D" id="3.30.70.1290">
    <property type="entry name" value="Transposase IS200-like"/>
    <property type="match status" value="1"/>
</dbReference>
<dbReference type="PANTHER" id="PTHR34322:SF2">
    <property type="entry name" value="TRANSPOSASE IS200-LIKE DOMAIN-CONTAINING PROTEIN"/>
    <property type="match status" value="1"/>
</dbReference>
<reference evidence="2 3" key="1">
    <citation type="journal article" date="2016" name="Nat. Commun.">
        <title>Thousands of microbial genomes shed light on interconnected biogeochemical processes in an aquifer system.</title>
        <authorList>
            <person name="Anantharaman K."/>
            <person name="Brown C.T."/>
            <person name="Hug L.A."/>
            <person name="Sharon I."/>
            <person name="Castelle C.J."/>
            <person name="Probst A.J."/>
            <person name="Thomas B.C."/>
            <person name="Singh A."/>
            <person name="Wilkins M.J."/>
            <person name="Karaoz U."/>
            <person name="Brodie E.L."/>
            <person name="Williams K.H."/>
            <person name="Hubbard S.S."/>
            <person name="Banfield J.F."/>
        </authorList>
    </citation>
    <scope>NUCLEOTIDE SEQUENCE [LARGE SCALE GENOMIC DNA]</scope>
</reference>
<dbReference type="Pfam" id="PF01797">
    <property type="entry name" value="Y1_Tnp"/>
    <property type="match status" value="1"/>
</dbReference>